<dbReference type="Proteomes" id="UP000681722">
    <property type="component" value="Unassembled WGS sequence"/>
</dbReference>
<evidence type="ECO:0000313" key="7">
    <source>
        <dbReference type="EMBL" id="CAF0821571.1"/>
    </source>
</evidence>
<keyword evidence="3 6" id="KW-0812">Transmembrane</keyword>
<dbReference type="GO" id="GO:0022857">
    <property type="term" value="F:transmembrane transporter activity"/>
    <property type="evidence" value="ECO:0007669"/>
    <property type="project" value="InterPro"/>
</dbReference>
<feature type="transmembrane region" description="Helical" evidence="6">
    <location>
        <begin position="377"/>
        <end position="397"/>
    </location>
</feature>
<feature type="transmembrane region" description="Helical" evidence="6">
    <location>
        <begin position="475"/>
        <end position="494"/>
    </location>
</feature>
<dbReference type="AlphaFoldDB" id="A0A814WCQ6"/>
<organism evidence="8 11">
    <name type="scientific">Didymodactylos carnosus</name>
    <dbReference type="NCBI Taxonomy" id="1234261"/>
    <lineage>
        <taxon>Eukaryota</taxon>
        <taxon>Metazoa</taxon>
        <taxon>Spiralia</taxon>
        <taxon>Gnathifera</taxon>
        <taxon>Rotifera</taxon>
        <taxon>Eurotatoria</taxon>
        <taxon>Bdelloidea</taxon>
        <taxon>Philodinida</taxon>
        <taxon>Philodinidae</taxon>
        <taxon>Didymodactylos</taxon>
    </lineage>
</organism>
<feature type="transmembrane region" description="Helical" evidence="6">
    <location>
        <begin position="66"/>
        <end position="91"/>
    </location>
</feature>
<dbReference type="GO" id="GO:0016020">
    <property type="term" value="C:membrane"/>
    <property type="evidence" value="ECO:0007669"/>
    <property type="project" value="UniProtKB-SubCell"/>
</dbReference>
<evidence type="ECO:0000256" key="2">
    <source>
        <dbReference type="ARBA" id="ARBA00022448"/>
    </source>
</evidence>
<feature type="transmembrane region" description="Helical" evidence="6">
    <location>
        <begin position="438"/>
        <end position="463"/>
    </location>
</feature>
<dbReference type="PANTHER" id="PTHR45649">
    <property type="entry name" value="AMINO-ACID PERMEASE BAT1"/>
    <property type="match status" value="1"/>
</dbReference>
<dbReference type="OrthoDB" id="10054429at2759"/>
<sequence length="519" mass="56883">MLANDEENDADSDILSMREMGYKQELYRGVSALMSFSFCFTAVSVLTSISISFNYGLNVGGSAVMIWGWIIGFFFTVLICLSLAEICSTYPSAGSVYHCRFDLYLASFMCGWFNFLGNAAGDAAFSSGFASILNAAVILNGETNSTTDQLLDKGEHRTGLSINIQVAIGIGMLAIWALQNALRIDQQGWLNNIAAVLQVSSVITIIITILAMAKNHASLHDIFFTTYNSTGFSFGYVCCIGILFTLFSFSGYEASAHLSEETRGAAKAAPLGIIGTTICAGIIGFIYLFTLLFAITPSVKYFVEHSYNENLAVQVYELSVPKLGALALTVLLLINIYFAGASSITVTSRIGFAMARDGVFPGSHYLRWIYQRTLTPLANILFIFIIDSLFILLQLASPKAFTAILSITTIGLQVSYLIPIVLRITYGRRTFKLGQFNLGRYGGIVTGTLSSIWLFVTSIFMFFPTNYPVTVDNMNWAIVVVAGVTLIAAVYWLLSARYWFIGPKRTVDDPQQELNSLVK</sequence>
<keyword evidence="2" id="KW-0813">Transport</keyword>
<dbReference type="PANTHER" id="PTHR45649:SF26">
    <property type="entry name" value="OS04G0435100 PROTEIN"/>
    <property type="match status" value="1"/>
</dbReference>
<feature type="transmembrane region" description="Helical" evidence="6">
    <location>
        <begin position="403"/>
        <end position="426"/>
    </location>
</feature>
<reference evidence="8" key="1">
    <citation type="submission" date="2021-02" db="EMBL/GenBank/DDBJ databases">
        <authorList>
            <person name="Nowell W R."/>
        </authorList>
    </citation>
    <scope>NUCLEOTIDE SEQUENCE</scope>
</reference>
<evidence type="ECO:0000313" key="9">
    <source>
        <dbReference type="EMBL" id="CAF3605903.1"/>
    </source>
</evidence>
<dbReference type="EMBL" id="CAJNOQ010008535">
    <property type="protein sequence ID" value="CAF1199609.1"/>
    <property type="molecule type" value="Genomic_DNA"/>
</dbReference>
<gene>
    <name evidence="8" type="ORF">GPM918_LOCUS23651</name>
    <name evidence="7" type="ORF">OVA965_LOCUS5675</name>
    <name evidence="10" type="ORF">SRO942_LOCUS23650</name>
    <name evidence="9" type="ORF">TMI583_LOCUS5672</name>
</gene>
<accession>A0A814WCQ6</accession>
<keyword evidence="4 6" id="KW-1133">Transmembrane helix</keyword>
<keyword evidence="5 6" id="KW-0472">Membrane</keyword>
<evidence type="ECO:0000256" key="1">
    <source>
        <dbReference type="ARBA" id="ARBA00004141"/>
    </source>
</evidence>
<feature type="transmembrane region" description="Helical" evidence="6">
    <location>
        <begin position="103"/>
        <end position="121"/>
    </location>
</feature>
<dbReference type="Proteomes" id="UP000677228">
    <property type="component" value="Unassembled WGS sequence"/>
</dbReference>
<feature type="transmembrane region" description="Helical" evidence="6">
    <location>
        <begin position="233"/>
        <end position="252"/>
    </location>
</feature>
<dbReference type="Pfam" id="PF13520">
    <property type="entry name" value="AA_permease_2"/>
    <property type="match status" value="1"/>
</dbReference>
<dbReference type="Proteomes" id="UP000663829">
    <property type="component" value="Unassembled WGS sequence"/>
</dbReference>
<comment type="subcellular location">
    <subcellularLocation>
        <location evidence="1">Membrane</location>
        <topology evidence="1">Multi-pass membrane protein</topology>
    </subcellularLocation>
</comment>
<protein>
    <recommendedName>
        <fullName evidence="12">Amino acid transporter</fullName>
    </recommendedName>
</protein>
<evidence type="ECO:0000313" key="10">
    <source>
        <dbReference type="EMBL" id="CAF3964211.1"/>
    </source>
</evidence>
<proteinExistence type="predicted"/>
<dbReference type="EMBL" id="CAJOBC010008536">
    <property type="protein sequence ID" value="CAF3964211.1"/>
    <property type="molecule type" value="Genomic_DNA"/>
</dbReference>
<feature type="transmembrane region" description="Helical" evidence="6">
    <location>
        <begin position="160"/>
        <end position="178"/>
    </location>
</feature>
<dbReference type="PIRSF" id="PIRSF006060">
    <property type="entry name" value="AA_transporter"/>
    <property type="match status" value="1"/>
</dbReference>
<feature type="transmembrane region" description="Helical" evidence="6">
    <location>
        <begin position="273"/>
        <end position="295"/>
    </location>
</feature>
<evidence type="ECO:0000256" key="5">
    <source>
        <dbReference type="ARBA" id="ARBA00023136"/>
    </source>
</evidence>
<evidence type="ECO:0000256" key="4">
    <source>
        <dbReference type="ARBA" id="ARBA00022989"/>
    </source>
</evidence>
<dbReference type="Gene3D" id="1.20.1740.10">
    <property type="entry name" value="Amino acid/polyamine transporter I"/>
    <property type="match status" value="1"/>
</dbReference>
<dbReference type="EMBL" id="CAJOBA010001623">
    <property type="protein sequence ID" value="CAF3605903.1"/>
    <property type="molecule type" value="Genomic_DNA"/>
</dbReference>
<evidence type="ECO:0000313" key="11">
    <source>
        <dbReference type="Proteomes" id="UP000663829"/>
    </source>
</evidence>
<evidence type="ECO:0000313" key="8">
    <source>
        <dbReference type="EMBL" id="CAF1199609.1"/>
    </source>
</evidence>
<comment type="caution">
    <text evidence="8">The sequence shown here is derived from an EMBL/GenBank/DDBJ whole genome shotgun (WGS) entry which is preliminary data.</text>
</comment>
<feature type="transmembrane region" description="Helical" evidence="6">
    <location>
        <begin position="190"/>
        <end position="213"/>
    </location>
</feature>
<feature type="transmembrane region" description="Helical" evidence="6">
    <location>
        <begin position="323"/>
        <end position="346"/>
    </location>
</feature>
<name>A0A814WCQ6_9BILA</name>
<dbReference type="InterPro" id="IPR002293">
    <property type="entry name" value="AA/rel_permease1"/>
</dbReference>
<evidence type="ECO:0008006" key="12">
    <source>
        <dbReference type="Google" id="ProtNLM"/>
    </source>
</evidence>
<evidence type="ECO:0000256" key="3">
    <source>
        <dbReference type="ARBA" id="ARBA00022692"/>
    </source>
</evidence>
<dbReference type="EMBL" id="CAJNOK010001623">
    <property type="protein sequence ID" value="CAF0821571.1"/>
    <property type="molecule type" value="Genomic_DNA"/>
</dbReference>
<dbReference type="Proteomes" id="UP000682733">
    <property type="component" value="Unassembled WGS sequence"/>
</dbReference>
<keyword evidence="11" id="KW-1185">Reference proteome</keyword>
<evidence type="ECO:0000256" key="6">
    <source>
        <dbReference type="SAM" id="Phobius"/>
    </source>
</evidence>
<feature type="transmembrane region" description="Helical" evidence="6">
    <location>
        <begin position="26"/>
        <end position="46"/>
    </location>
</feature>